<dbReference type="InterPro" id="IPR013132">
    <property type="entry name" value="PseI/NeuA/B-like_N"/>
</dbReference>
<dbReference type="EMBL" id="FNAN01000028">
    <property type="protein sequence ID" value="SDH07187.1"/>
    <property type="molecule type" value="Genomic_DNA"/>
</dbReference>
<dbReference type="Pfam" id="PF03102">
    <property type="entry name" value="NeuB"/>
    <property type="match status" value="1"/>
</dbReference>
<dbReference type="AlphaFoldDB" id="A0A1G7ZF46"/>
<dbReference type="CDD" id="cd11615">
    <property type="entry name" value="SAF_NeuB_like"/>
    <property type="match status" value="1"/>
</dbReference>
<reference evidence="3" key="1">
    <citation type="submission" date="2016-10" db="EMBL/GenBank/DDBJ databases">
        <authorList>
            <person name="Varghese N."/>
            <person name="Submissions S."/>
        </authorList>
    </citation>
    <scope>NUCLEOTIDE SEQUENCE [LARGE SCALE GENOMIC DNA]</scope>
    <source>
        <strain evidence="3">DSM 25329</strain>
    </source>
</reference>
<organism evidence="2 3">
    <name type="scientific">Dyadobacter soli</name>
    <dbReference type="NCBI Taxonomy" id="659014"/>
    <lineage>
        <taxon>Bacteria</taxon>
        <taxon>Pseudomonadati</taxon>
        <taxon>Bacteroidota</taxon>
        <taxon>Cytophagia</taxon>
        <taxon>Cytophagales</taxon>
        <taxon>Spirosomataceae</taxon>
        <taxon>Dyadobacter</taxon>
    </lineage>
</organism>
<dbReference type="GO" id="GO:0016051">
    <property type="term" value="P:carbohydrate biosynthetic process"/>
    <property type="evidence" value="ECO:0007669"/>
    <property type="project" value="InterPro"/>
</dbReference>
<dbReference type="Gene3D" id="3.20.20.70">
    <property type="entry name" value="Aldolase class I"/>
    <property type="match status" value="1"/>
</dbReference>
<feature type="domain" description="AFP-like" evidence="1">
    <location>
        <begin position="278"/>
        <end position="337"/>
    </location>
</feature>
<name>A0A1G7ZF46_9BACT</name>
<dbReference type="Pfam" id="PF08666">
    <property type="entry name" value="SAF"/>
    <property type="match status" value="1"/>
</dbReference>
<dbReference type="OrthoDB" id="9814210at2"/>
<dbReference type="SMART" id="SM00858">
    <property type="entry name" value="SAF"/>
    <property type="match status" value="1"/>
</dbReference>
<dbReference type="STRING" id="659014.SAMN04487996_12810"/>
<dbReference type="GO" id="GO:0047444">
    <property type="term" value="F:N-acylneuraminate-9-phosphate synthase activity"/>
    <property type="evidence" value="ECO:0007669"/>
    <property type="project" value="TreeGrafter"/>
</dbReference>
<gene>
    <name evidence="2" type="ORF">SAMN04487996_12810</name>
</gene>
<dbReference type="InterPro" id="IPR013974">
    <property type="entry name" value="SAF"/>
</dbReference>
<dbReference type="Proteomes" id="UP000198748">
    <property type="component" value="Unassembled WGS sequence"/>
</dbReference>
<dbReference type="PROSITE" id="PS50844">
    <property type="entry name" value="AFP_LIKE"/>
    <property type="match status" value="1"/>
</dbReference>
<proteinExistence type="predicted"/>
<dbReference type="InterPro" id="IPR036732">
    <property type="entry name" value="AFP_Neu5c_C_sf"/>
</dbReference>
<dbReference type="SUPFAM" id="SSF51269">
    <property type="entry name" value="AFP III-like domain"/>
    <property type="match status" value="1"/>
</dbReference>
<protein>
    <submittedName>
        <fullName evidence="2">N-acetylneuraminate synthase</fullName>
    </submittedName>
</protein>
<dbReference type="InterPro" id="IPR057736">
    <property type="entry name" value="SAF_PseI/NeuA/NeuB"/>
</dbReference>
<dbReference type="Gene3D" id="3.90.1210.10">
    <property type="entry name" value="Antifreeze-like/N-acetylneuraminic acid synthase C-terminal domain"/>
    <property type="match status" value="1"/>
</dbReference>
<evidence type="ECO:0000313" key="3">
    <source>
        <dbReference type="Proteomes" id="UP000198748"/>
    </source>
</evidence>
<dbReference type="InterPro" id="IPR013785">
    <property type="entry name" value="Aldolase_TIM"/>
</dbReference>
<dbReference type="RefSeq" id="WP_090157301.1">
    <property type="nucleotide sequence ID" value="NZ_FNAN01000028.1"/>
</dbReference>
<evidence type="ECO:0000313" key="2">
    <source>
        <dbReference type="EMBL" id="SDH07187.1"/>
    </source>
</evidence>
<dbReference type="SUPFAM" id="SSF51569">
    <property type="entry name" value="Aldolase"/>
    <property type="match status" value="1"/>
</dbReference>
<keyword evidence="3" id="KW-1185">Reference proteome</keyword>
<dbReference type="InterPro" id="IPR006190">
    <property type="entry name" value="SAF_AFP_Neu5Ac"/>
</dbReference>
<dbReference type="InterPro" id="IPR051690">
    <property type="entry name" value="PseI-like"/>
</dbReference>
<accession>A0A1G7ZF46</accession>
<dbReference type="PANTHER" id="PTHR42966:SF1">
    <property type="entry name" value="SIALIC ACID SYNTHASE"/>
    <property type="match status" value="1"/>
</dbReference>
<dbReference type="PANTHER" id="PTHR42966">
    <property type="entry name" value="N-ACETYLNEURAMINATE SYNTHASE"/>
    <property type="match status" value="1"/>
</dbReference>
<evidence type="ECO:0000259" key="1">
    <source>
        <dbReference type="PROSITE" id="PS50844"/>
    </source>
</evidence>
<sequence>MKQHIYVIGEIGQAHEGSIGLAHAYVDALAHAGANAAKFQVHIADAESSIYEDFRVKIPYQNGSRFDYWKSMEFSADDWAGLKTHCEKVGLDFLASPFSLAAVELLDKIGVMGFKIGSGEVDNLPMLDKIAETGKPVILSSGMSSWAELDLAVSMLKSRCTAVSLLQCTTAYPAKPHQWGLNVMQEMGKRYQVSVGFSDHSGDIFACLAAAALGARLLEFHVTFDKRMSNPDASSSLTLRQATTLIAGIRKIETALNFPVNKDANATFSRMKSMFGKSLAVNRDLRKGEQIQCTDLETKKPAGFGVAAARYQEVLGKTLTKDIAQWDFLTENHFTHA</sequence>